<organism evidence="2">
    <name type="scientific">Triatoma infestans</name>
    <name type="common">Assassin bug</name>
    <dbReference type="NCBI Taxonomy" id="30076"/>
    <lineage>
        <taxon>Eukaryota</taxon>
        <taxon>Metazoa</taxon>
        <taxon>Ecdysozoa</taxon>
        <taxon>Arthropoda</taxon>
        <taxon>Hexapoda</taxon>
        <taxon>Insecta</taxon>
        <taxon>Pterygota</taxon>
        <taxon>Neoptera</taxon>
        <taxon>Paraneoptera</taxon>
        <taxon>Hemiptera</taxon>
        <taxon>Heteroptera</taxon>
        <taxon>Panheteroptera</taxon>
        <taxon>Cimicomorpha</taxon>
        <taxon>Reduviidae</taxon>
        <taxon>Triatominae</taxon>
        <taxon>Triatoma</taxon>
    </lineage>
</organism>
<evidence type="ECO:0000313" key="2">
    <source>
        <dbReference type="EMBL" id="JAC16578.1"/>
    </source>
</evidence>
<dbReference type="Gene3D" id="1.10.238.20">
    <property type="entry name" value="Pheromone/general odorant binding protein domain"/>
    <property type="match status" value="1"/>
</dbReference>
<dbReference type="CDD" id="cd23992">
    <property type="entry name" value="PBP_GOBP"/>
    <property type="match status" value="1"/>
</dbReference>
<reference evidence="2" key="1">
    <citation type="journal article" date="2014" name="PLoS Negl. Trop. Dis.">
        <title>An updated insight into the Sialotranscriptome of Triatoma infestans: developmental stage and geographic variations.</title>
        <authorList>
            <person name="Schwarz A."/>
            <person name="Medrano-Mercado N."/>
            <person name="Schaub G.A."/>
            <person name="Struchiner C.J."/>
            <person name="Bargues M.D."/>
            <person name="Levy M.Z."/>
            <person name="Ribeiro J.M."/>
        </authorList>
    </citation>
    <scope>NUCLEOTIDE SEQUENCE</scope>
    <source>
        <strain evidence="2">Chile</strain>
        <tissue evidence="2">Salivary glands</tissue>
    </source>
</reference>
<dbReference type="Pfam" id="PF01395">
    <property type="entry name" value="PBP_GOBP"/>
    <property type="match status" value="1"/>
</dbReference>
<dbReference type="InterPro" id="IPR036728">
    <property type="entry name" value="PBP_GOBP_sf"/>
</dbReference>
<feature type="non-terminal residue" evidence="2">
    <location>
        <position position="1"/>
    </location>
</feature>
<name>A0A023F5W3_TRIIF</name>
<dbReference type="SUPFAM" id="SSF47565">
    <property type="entry name" value="Insect pheromone/odorant-binding proteins"/>
    <property type="match status" value="1"/>
</dbReference>
<dbReference type="AlphaFoldDB" id="A0A023F5W3"/>
<evidence type="ECO:0000256" key="1">
    <source>
        <dbReference type="ARBA" id="ARBA00022729"/>
    </source>
</evidence>
<accession>A0A023F5W3</accession>
<dbReference type="InterPro" id="IPR006170">
    <property type="entry name" value="PBP/GOBP"/>
</dbReference>
<dbReference type="GO" id="GO:0005549">
    <property type="term" value="F:odorant binding"/>
    <property type="evidence" value="ECO:0007669"/>
    <property type="project" value="InterPro"/>
</dbReference>
<protein>
    <submittedName>
        <fullName evidence="2">Putative odorant-binding protein 1 obp</fullName>
    </submittedName>
</protein>
<dbReference type="SMART" id="SM00708">
    <property type="entry name" value="PhBP"/>
    <property type="match status" value="1"/>
</dbReference>
<dbReference type="PANTHER" id="PTHR11857">
    <property type="entry name" value="ODORANT BINDING PROTEIN-RELATED"/>
    <property type="match status" value="1"/>
</dbReference>
<sequence>SMHRIILYLIIIDFQSNEKAKEKIVETFQKCRKSHPITEEEVQQIKHFESVPSSNEAKCLAACMLKEAGMLKDGKYNKEVAKSVAEVVHQDDQQEVIKAKQMIDHCTAEVGDVAGPDECDFAYRMAVCSYNYAKKVGIKKLYF</sequence>
<dbReference type="GO" id="GO:0005615">
    <property type="term" value="C:extracellular space"/>
    <property type="evidence" value="ECO:0007669"/>
    <property type="project" value="TreeGrafter"/>
</dbReference>
<dbReference type="GO" id="GO:0007608">
    <property type="term" value="P:sensory perception of smell"/>
    <property type="evidence" value="ECO:0007669"/>
    <property type="project" value="TreeGrafter"/>
</dbReference>
<dbReference type="EMBL" id="GBBI01002134">
    <property type="protein sequence ID" value="JAC16578.1"/>
    <property type="molecule type" value="mRNA"/>
</dbReference>
<keyword evidence="1" id="KW-0732">Signal</keyword>
<proteinExistence type="evidence at transcript level"/>